<dbReference type="KEGG" id="plon:Pla110_26950"/>
<evidence type="ECO:0000313" key="1">
    <source>
        <dbReference type="EMBL" id="QDU80959.1"/>
    </source>
</evidence>
<name>A0A518CP09_9PLAN</name>
<proteinExistence type="predicted"/>
<dbReference type="AlphaFoldDB" id="A0A518CP09"/>
<dbReference type="Proteomes" id="UP000317178">
    <property type="component" value="Chromosome"/>
</dbReference>
<keyword evidence="2" id="KW-1185">Reference proteome</keyword>
<sequence length="215" mass="24632">MDYMIKIANETLPQSCLCYLAFRIAFMETLERIILADQIDERNLRHFGYLTEVPFLQAVPPHVQLDLLAETWAKHTSNDPNEASLVDESIVYAACETTAIIVDRDPSAVVRFLKQGPLDVEVDPDNFLASELRALHLNLGNEGDFLMISQFEDMPPREADYMKEKFGLDNDRLESMFDVLGRWNHSPEFLSNLENLLSEKEIARVAFDLNIRNPV</sequence>
<reference evidence="1 2" key="1">
    <citation type="submission" date="2019-02" db="EMBL/GenBank/DDBJ databases">
        <title>Deep-cultivation of Planctomycetes and their phenomic and genomic characterization uncovers novel biology.</title>
        <authorList>
            <person name="Wiegand S."/>
            <person name="Jogler M."/>
            <person name="Boedeker C."/>
            <person name="Pinto D."/>
            <person name="Vollmers J."/>
            <person name="Rivas-Marin E."/>
            <person name="Kohn T."/>
            <person name="Peeters S.H."/>
            <person name="Heuer A."/>
            <person name="Rast P."/>
            <person name="Oberbeckmann S."/>
            <person name="Bunk B."/>
            <person name="Jeske O."/>
            <person name="Meyerdierks A."/>
            <person name="Storesund J.E."/>
            <person name="Kallscheuer N."/>
            <person name="Luecker S."/>
            <person name="Lage O.M."/>
            <person name="Pohl T."/>
            <person name="Merkel B.J."/>
            <person name="Hornburger P."/>
            <person name="Mueller R.-W."/>
            <person name="Bruemmer F."/>
            <person name="Labrenz M."/>
            <person name="Spormann A.M."/>
            <person name="Op den Camp H."/>
            <person name="Overmann J."/>
            <person name="Amann R."/>
            <person name="Jetten M.S.M."/>
            <person name="Mascher T."/>
            <person name="Medema M.H."/>
            <person name="Devos D.P."/>
            <person name="Kaster A.-K."/>
            <person name="Ovreas L."/>
            <person name="Rohde M."/>
            <person name="Galperin M.Y."/>
            <person name="Jogler C."/>
        </authorList>
    </citation>
    <scope>NUCLEOTIDE SEQUENCE [LARGE SCALE GENOMIC DNA]</scope>
    <source>
        <strain evidence="1 2">Pla110</strain>
    </source>
</reference>
<dbReference type="RefSeq" id="WP_144996188.1">
    <property type="nucleotide sequence ID" value="NZ_CP036281.1"/>
</dbReference>
<dbReference type="EMBL" id="CP036281">
    <property type="protein sequence ID" value="QDU80959.1"/>
    <property type="molecule type" value="Genomic_DNA"/>
</dbReference>
<gene>
    <name evidence="1" type="ORF">Pla110_26950</name>
</gene>
<dbReference type="OrthoDB" id="211421at2"/>
<organism evidence="1 2">
    <name type="scientific">Polystyrenella longa</name>
    <dbReference type="NCBI Taxonomy" id="2528007"/>
    <lineage>
        <taxon>Bacteria</taxon>
        <taxon>Pseudomonadati</taxon>
        <taxon>Planctomycetota</taxon>
        <taxon>Planctomycetia</taxon>
        <taxon>Planctomycetales</taxon>
        <taxon>Planctomycetaceae</taxon>
        <taxon>Polystyrenella</taxon>
    </lineage>
</organism>
<evidence type="ECO:0000313" key="2">
    <source>
        <dbReference type="Proteomes" id="UP000317178"/>
    </source>
</evidence>
<protein>
    <submittedName>
        <fullName evidence="1">Uncharacterized protein</fullName>
    </submittedName>
</protein>
<accession>A0A518CP09</accession>